<sequence length="164" mass="18142">MSFTAFLNPRTVEEPIQSIHGFPETSKLNESHNNRFHEKMPLDTENENVNREIEEFEESPNPSPVIERDEGSGSIPAPPPPSPSVIYHTFSIHILSLLMAFSVLGTLARLGLRALATYPNQSIFPLAWVQAVGCLVMGFALGIREPLTKFYGPLFTGITAGDYL</sequence>
<accession>A0AAV5A3M1</accession>
<keyword evidence="2" id="KW-0812">Transmembrane</keyword>
<evidence type="ECO:0000256" key="2">
    <source>
        <dbReference type="SAM" id="Phobius"/>
    </source>
</evidence>
<feature type="transmembrane region" description="Helical" evidence="2">
    <location>
        <begin position="90"/>
        <end position="111"/>
    </location>
</feature>
<reference evidence="3" key="1">
    <citation type="submission" date="2021-10" db="EMBL/GenBank/DDBJ databases">
        <title>De novo Genome Assembly of Clathrus columnatus (Basidiomycota, Fungi) Using Illumina and Nanopore Sequence Data.</title>
        <authorList>
            <person name="Ogiso-Tanaka E."/>
            <person name="Itagaki H."/>
            <person name="Hosoya T."/>
            <person name="Hosaka K."/>
        </authorList>
    </citation>
    <scope>NUCLEOTIDE SEQUENCE</scope>
    <source>
        <strain evidence="3">MO-923</strain>
    </source>
</reference>
<organism evidence="3 4">
    <name type="scientific">Clathrus columnatus</name>
    <dbReference type="NCBI Taxonomy" id="1419009"/>
    <lineage>
        <taxon>Eukaryota</taxon>
        <taxon>Fungi</taxon>
        <taxon>Dikarya</taxon>
        <taxon>Basidiomycota</taxon>
        <taxon>Agaricomycotina</taxon>
        <taxon>Agaricomycetes</taxon>
        <taxon>Phallomycetidae</taxon>
        <taxon>Phallales</taxon>
        <taxon>Clathraceae</taxon>
        <taxon>Clathrus</taxon>
    </lineage>
</organism>
<gene>
    <name evidence="3" type="ORF">Clacol_001820</name>
</gene>
<dbReference type="EMBL" id="BPWL01000002">
    <property type="protein sequence ID" value="GJJ07616.1"/>
    <property type="molecule type" value="Genomic_DNA"/>
</dbReference>
<proteinExistence type="predicted"/>
<evidence type="ECO:0000313" key="3">
    <source>
        <dbReference type="EMBL" id="GJJ07616.1"/>
    </source>
</evidence>
<keyword evidence="2" id="KW-1133">Transmembrane helix</keyword>
<keyword evidence="2" id="KW-0472">Membrane</keyword>
<evidence type="ECO:0000313" key="4">
    <source>
        <dbReference type="Proteomes" id="UP001050691"/>
    </source>
</evidence>
<protein>
    <submittedName>
        <fullName evidence="3">Uncharacterized protein</fullName>
    </submittedName>
</protein>
<feature type="compositionally biased region" description="Basic and acidic residues" evidence="1">
    <location>
        <begin position="36"/>
        <end position="53"/>
    </location>
</feature>
<feature type="transmembrane region" description="Helical" evidence="2">
    <location>
        <begin position="123"/>
        <end position="143"/>
    </location>
</feature>
<name>A0AAV5A3M1_9AGAM</name>
<dbReference type="Proteomes" id="UP001050691">
    <property type="component" value="Unassembled WGS sequence"/>
</dbReference>
<dbReference type="AlphaFoldDB" id="A0AAV5A3M1"/>
<evidence type="ECO:0000256" key="1">
    <source>
        <dbReference type="SAM" id="MobiDB-lite"/>
    </source>
</evidence>
<comment type="caution">
    <text evidence="3">The sequence shown here is derived from an EMBL/GenBank/DDBJ whole genome shotgun (WGS) entry which is preliminary data.</text>
</comment>
<feature type="region of interest" description="Disordered" evidence="1">
    <location>
        <begin position="36"/>
        <end position="80"/>
    </location>
</feature>
<keyword evidence="4" id="KW-1185">Reference proteome</keyword>